<protein>
    <recommendedName>
        <fullName evidence="9">MFS transporter</fullName>
    </recommendedName>
</protein>
<dbReference type="SUPFAM" id="SSF103473">
    <property type="entry name" value="MFS general substrate transporter"/>
    <property type="match status" value="1"/>
</dbReference>
<feature type="transmembrane region" description="Helical" evidence="6">
    <location>
        <begin position="203"/>
        <end position="225"/>
    </location>
</feature>
<evidence type="ECO:0000313" key="8">
    <source>
        <dbReference type="Proteomes" id="UP000032049"/>
    </source>
</evidence>
<sequence>MYELSPYRKNISDWIKGPAIILLLLLQSFVLAITSTTASRLSAFYGVEPETVTWFSQIGTVGLVSAIPIYYRLKLYFKKSDLLTGALICQVILSLCCYLISYAPLLLVSNFFISILKLICLLDFISLLTDRFPVMRHRALFYGIYYTIARVGGELADIFVNPTIEEHEWQAIYLIATIAAGLCIVICLLLFHRERMHRKVPLYQVDWASMLFFTGASLLFCYVLTYGQTRDWFNNQQIVAAFTGFCGLTFLFIFRQYHVKRPFWDLRVFKDYKQIPLGITFMVLMYAFYSTSLLFNKYAAYTFHGEERYLSVIALITLCAYAISFPLAGILLYKRMPVRIMLSIAFLLYAASLFIFFLDVQTYNSMHNLIAAYLMQGMAYGVMLTTLSTFTATNIPRESNGDRVMGSLSFRYILGSYAGYSLFSNWLFRGTTRHDSYLSEGITFNNSIYSSEIQQFKAGFLSHGMDSIHANSAAVVMIAKKIELQAMLLTLREVSLFMAIAAVIIALIVLFIRRFEMHEIAEENRYKIV</sequence>
<comment type="subcellular location">
    <subcellularLocation>
        <location evidence="1">Membrane</location>
        <topology evidence="1">Multi-pass membrane protein</topology>
    </subcellularLocation>
</comment>
<dbReference type="Proteomes" id="UP000032049">
    <property type="component" value="Unassembled WGS sequence"/>
</dbReference>
<accession>A0A0D0GRU3</accession>
<feature type="transmembrane region" description="Helical" evidence="6">
    <location>
        <begin position="275"/>
        <end position="296"/>
    </location>
</feature>
<dbReference type="InterPro" id="IPR036259">
    <property type="entry name" value="MFS_trans_sf"/>
</dbReference>
<dbReference type="EMBL" id="JXRA01000004">
    <property type="protein sequence ID" value="KIO78950.1"/>
    <property type="molecule type" value="Genomic_DNA"/>
</dbReference>
<feature type="transmembrane region" description="Helical" evidence="6">
    <location>
        <begin position="237"/>
        <end position="254"/>
    </location>
</feature>
<feature type="transmembrane region" description="Helical" evidence="6">
    <location>
        <begin position="410"/>
        <end position="428"/>
    </location>
</feature>
<keyword evidence="2" id="KW-0813">Transport</keyword>
<feature type="transmembrane region" description="Helical" evidence="6">
    <location>
        <begin position="107"/>
        <end position="128"/>
    </location>
</feature>
<feature type="transmembrane region" description="Helical" evidence="6">
    <location>
        <begin position="83"/>
        <end position="101"/>
    </location>
</feature>
<gene>
    <name evidence="7" type="ORF">TH53_00625</name>
</gene>
<comment type="caution">
    <text evidence="7">The sequence shown here is derived from an EMBL/GenBank/DDBJ whole genome shotgun (WGS) entry which is preliminary data.</text>
</comment>
<feature type="transmembrane region" description="Helical" evidence="6">
    <location>
        <begin position="54"/>
        <end position="71"/>
    </location>
</feature>
<evidence type="ECO:0000256" key="6">
    <source>
        <dbReference type="SAM" id="Phobius"/>
    </source>
</evidence>
<evidence type="ECO:0000313" key="7">
    <source>
        <dbReference type="EMBL" id="KIO78950.1"/>
    </source>
</evidence>
<dbReference type="InterPro" id="IPR011701">
    <property type="entry name" value="MFS"/>
</dbReference>
<dbReference type="Pfam" id="PF07690">
    <property type="entry name" value="MFS_1"/>
    <property type="match status" value="1"/>
</dbReference>
<dbReference type="Gene3D" id="1.20.1250.20">
    <property type="entry name" value="MFS general substrate transporter like domains"/>
    <property type="match status" value="2"/>
</dbReference>
<keyword evidence="3 6" id="KW-0812">Transmembrane</keyword>
<evidence type="ECO:0000256" key="3">
    <source>
        <dbReference type="ARBA" id="ARBA00022692"/>
    </source>
</evidence>
<feature type="transmembrane region" description="Helical" evidence="6">
    <location>
        <begin position="370"/>
        <end position="390"/>
    </location>
</feature>
<reference evidence="7 8" key="1">
    <citation type="submission" date="2015-01" db="EMBL/GenBank/DDBJ databases">
        <title>Draft genome sequence of Pedobacter sp. NL19 isolated from sludge of an effluent treatment pond in an abandoned uranium mine.</title>
        <authorList>
            <person name="Santos T."/>
            <person name="Caetano T."/>
            <person name="Covas C."/>
            <person name="Cruz A."/>
            <person name="Mendo S."/>
        </authorList>
    </citation>
    <scope>NUCLEOTIDE SEQUENCE [LARGE SCALE GENOMIC DNA]</scope>
    <source>
        <strain evidence="7 8">NL19</strain>
    </source>
</reference>
<feature type="transmembrane region" description="Helical" evidence="6">
    <location>
        <begin position="494"/>
        <end position="512"/>
    </location>
</feature>
<proteinExistence type="predicted"/>
<feature type="transmembrane region" description="Helical" evidence="6">
    <location>
        <begin position="140"/>
        <end position="159"/>
    </location>
</feature>
<keyword evidence="4 6" id="KW-1133">Transmembrane helix</keyword>
<dbReference type="GO" id="GO:0022857">
    <property type="term" value="F:transmembrane transporter activity"/>
    <property type="evidence" value="ECO:0007669"/>
    <property type="project" value="InterPro"/>
</dbReference>
<dbReference type="PANTHER" id="PTHR42718:SF9">
    <property type="entry name" value="MAJOR FACILITATOR SUPERFAMILY MULTIDRUG TRANSPORTER MFSC"/>
    <property type="match status" value="1"/>
</dbReference>
<evidence type="ECO:0000256" key="5">
    <source>
        <dbReference type="ARBA" id="ARBA00023136"/>
    </source>
</evidence>
<evidence type="ECO:0000256" key="2">
    <source>
        <dbReference type="ARBA" id="ARBA00022448"/>
    </source>
</evidence>
<name>A0A0D0GRU3_9SPHI</name>
<feature type="transmembrane region" description="Helical" evidence="6">
    <location>
        <begin position="340"/>
        <end position="358"/>
    </location>
</feature>
<dbReference type="AlphaFoldDB" id="A0A0D0GRU3"/>
<dbReference type="STRING" id="1503925.TH53_00625"/>
<dbReference type="PANTHER" id="PTHR42718">
    <property type="entry name" value="MAJOR FACILITATOR SUPERFAMILY MULTIDRUG TRANSPORTER MFSC"/>
    <property type="match status" value="1"/>
</dbReference>
<keyword evidence="8" id="KW-1185">Reference proteome</keyword>
<feature type="transmembrane region" description="Helical" evidence="6">
    <location>
        <begin position="308"/>
        <end position="333"/>
    </location>
</feature>
<keyword evidence="5 6" id="KW-0472">Membrane</keyword>
<organism evidence="7 8">
    <name type="scientific">Pedobacter lusitanus</name>
    <dbReference type="NCBI Taxonomy" id="1503925"/>
    <lineage>
        <taxon>Bacteria</taxon>
        <taxon>Pseudomonadati</taxon>
        <taxon>Bacteroidota</taxon>
        <taxon>Sphingobacteriia</taxon>
        <taxon>Sphingobacteriales</taxon>
        <taxon>Sphingobacteriaceae</taxon>
        <taxon>Pedobacter</taxon>
    </lineage>
</organism>
<evidence type="ECO:0000256" key="4">
    <source>
        <dbReference type="ARBA" id="ARBA00022989"/>
    </source>
</evidence>
<dbReference type="GO" id="GO:0016020">
    <property type="term" value="C:membrane"/>
    <property type="evidence" value="ECO:0007669"/>
    <property type="project" value="UniProtKB-SubCell"/>
</dbReference>
<evidence type="ECO:0000256" key="1">
    <source>
        <dbReference type="ARBA" id="ARBA00004141"/>
    </source>
</evidence>
<evidence type="ECO:0008006" key="9">
    <source>
        <dbReference type="Google" id="ProtNLM"/>
    </source>
</evidence>
<feature type="transmembrane region" description="Helical" evidence="6">
    <location>
        <begin position="171"/>
        <end position="191"/>
    </location>
</feature>